<reference evidence="3 4" key="1">
    <citation type="submission" date="2017-06" db="EMBL/GenBank/DDBJ databases">
        <title>Neisseria chenwenguii sp. nov., isolated from the intestinal contents of Tibetan Plateau Pika in Yushu, Qinghai Province, China.</title>
        <authorList>
            <person name="Zhang G."/>
        </authorList>
    </citation>
    <scope>NUCLEOTIDE SEQUENCE [LARGE SCALE GENOMIC DNA]</scope>
    <source>
        <strain evidence="3 4">10023</strain>
    </source>
</reference>
<evidence type="ECO:0000256" key="1">
    <source>
        <dbReference type="SAM" id="Phobius"/>
    </source>
</evidence>
<feature type="transmembrane region" description="Helical" evidence="1">
    <location>
        <begin position="189"/>
        <end position="208"/>
    </location>
</feature>
<dbReference type="Pfam" id="PF01569">
    <property type="entry name" value="PAP2"/>
    <property type="match status" value="1"/>
</dbReference>
<feature type="transmembrane region" description="Helical" evidence="1">
    <location>
        <begin position="136"/>
        <end position="155"/>
    </location>
</feature>
<keyword evidence="1" id="KW-1133">Transmembrane helix</keyword>
<dbReference type="AlphaFoldDB" id="A0A220S0Y8"/>
<dbReference type="InterPro" id="IPR000326">
    <property type="entry name" value="PAP2/HPO"/>
</dbReference>
<keyword evidence="1" id="KW-0812">Transmembrane</keyword>
<dbReference type="SUPFAM" id="SSF48317">
    <property type="entry name" value="Acid phosphatase/Vanadium-dependent haloperoxidase"/>
    <property type="match status" value="1"/>
</dbReference>
<feature type="domain" description="Phosphatidic acid phosphatase type 2/haloperoxidase" evidence="2">
    <location>
        <begin position="92"/>
        <end position="204"/>
    </location>
</feature>
<dbReference type="PANTHER" id="PTHR14969:SF13">
    <property type="entry name" value="AT30094P"/>
    <property type="match status" value="1"/>
</dbReference>
<feature type="transmembrane region" description="Helical" evidence="1">
    <location>
        <begin position="95"/>
        <end position="116"/>
    </location>
</feature>
<sequence>MPLTDIRRRFSLRTLMLLFCMTAPLVTVVMIASQLWGQQGFAFETPLMLWIHANVGGWFAPVAVALHYVGKTALAVPVIALVAVWLAFRKRLKTAVFIVFSTLLPTLVMLAVKSFFARPRPKLWPRIVEEANYSFPSGHATFGAALAMIVFLLWRGSPHCRAVAAGCVAFALSMGFSRLYLGVHYPTDVFAGWVNGAFSTLLVYKLLFRK</sequence>
<evidence type="ECO:0000313" key="4">
    <source>
        <dbReference type="Proteomes" id="UP000198238"/>
    </source>
</evidence>
<name>A0A220S0Y8_9NEIS</name>
<dbReference type="SMART" id="SM00014">
    <property type="entry name" value="acidPPc"/>
    <property type="match status" value="1"/>
</dbReference>
<gene>
    <name evidence="3" type="ORF">BG910_04360</name>
</gene>
<evidence type="ECO:0000313" key="3">
    <source>
        <dbReference type="EMBL" id="ASK27072.1"/>
    </source>
</evidence>
<dbReference type="InterPro" id="IPR036938">
    <property type="entry name" value="PAP2/HPO_sf"/>
</dbReference>
<accession>A0A220S0Y8</accession>
<keyword evidence="4" id="KW-1185">Reference proteome</keyword>
<organism evidence="3 4">
    <name type="scientific">Neisseria chenwenguii</name>
    <dbReference type="NCBI Taxonomy" id="1853278"/>
    <lineage>
        <taxon>Bacteria</taxon>
        <taxon>Pseudomonadati</taxon>
        <taxon>Pseudomonadota</taxon>
        <taxon>Betaproteobacteria</taxon>
        <taxon>Neisseriales</taxon>
        <taxon>Neisseriaceae</taxon>
        <taxon>Neisseria</taxon>
    </lineage>
</organism>
<keyword evidence="1" id="KW-0472">Membrane</keyword>
<dbReference type="RefSeq" id="WP_089035789.1">
    <property type="nucleotide sequence ID" value="NZ_CP022278.1"/>
</dbReference>
<proteinExistence type="predicted"/>
<dbReference type="Gene3D" id="1.20.144.10">
    <property type="entry name" value="Phosphatidic acid phosphatase type 2/haloperoxidase"/>
    <property type="match status" value="1"/>
</dbReference>
<protein>
    <submittedName>
        <fullName evidence="3">Phosphatase PAP2 family protein</fullName>
    </submittedName>
</protein>
<dbReference type="EMBL" id="CP022278">
    <property type="protein sequence ID" value="ASK27072.1"/>
    <property type="molecule type" value="Genomic_DNA"/>
</dbReference>
<feature type="transmembrane region" description="Helical" evidence="1">
    <location>
        <begin position="57"/>
        <end position="88"/>
    </location>
</feature>
<feature type="transmembrane region" description="Helical" evidence="1">
    <location>
        <begin position="162"/>
        <end position="183"/>
    </location>
</feature>
<dbReference type="PANTHER" id="PTHR14969">
    <property type="entry name" value="SPHINGOSINE-1-PHOSPHATE PHOSPHOHYDROLASE"/>
    <property type="match status" value="1"/>
</dbReference>
<dbReference type="CDD" id="cd03392">
    <property type="entry name" value="PAP2_like_2"/>
    <property type="match status" value="1"/>
</dbReference>
<dbReference type="KEGG" id="nei:BG910_04360"/>
<evidence type="ECO:0000259" key="2">
    <source>
        <dbReference type="SMART" id="SM00014"/>
    </source>
</evidence>
<dbReference type="Proteomes" id="UP000198238">
    <property type="component" value="Chromosome"/>
</dbReference>
<feature type="transmembrane region" description="Helical" evidence="1">
    <location>
        <begin position="12"/>
        <end position="37"/>
    </location>
</feature>